<keyword evidence="8" id="KW-0843">Virulence</keyword>
<evidence type="ECO:0000256" key="7">
    <source>
        <dbReference type="ARBA" id="ARBA00022840"/>
    </source>
</evidence>
<evidence type="ECO:0000259" key="12">
    <source>
        <dbReference type="PROSITE" id="PS50112"/>
    </source>
</evidence>
<dbReference type="InterPro" id="IPR013767">
    <property type="entry name" value="PAS_fold"/>
</dbReference>
<sequence length="594" mass="68324">MPVNLDESSSSFRIFIISVLIFISCLLTYYFHFVLGKGIVFSQFYYIPIILAAFWWKRKGILVSLFLASLLLLTELITPVDVFVQEVLRAIILVSVSVITVFISEKIEKTQIKLAISEEKYRNIVETTHEGIVVGDIQGTILYVNQRMCELLGYEREEMENHNIFEFTPEDERDILVETRKKVAEGERIAFYPEFRRKDGSKLWTLAQASPLYDDQGQYMANLYMHSDITELKKARKALEVSYAQLENKVEERTRELNESEEKYRKLFEKNPDYNILFDTNGVIREVNEATVKMMGLSKDEIVGKKFTELESIPPENVSSILGELFRILEGKEIKPFESKFIDGNGDIHYIIIHAIPFLEKGKVERILGIGADITQLKKAENKILSSLSEKEALLREIHHRVNNNMQIISSLLNLQTLYVHEEETKEVLQDSQRRVKSMAMVHEKLYRAGDLSHIKFKEYTEKLVSDIFSTYNRRTGDIKFILNMDEIELNMETAIPLGLIINELVTNSLKFAFPENEGSITIELENNNGQFVLTVADDGIGLPPDFDLNKTHSLGLRLVNSLVIQLDGEISMDSSQGAEYKITFRELDYSGRF</sequence>
<feature type="domain" description="PAS" evidence="12">
    <location>
        <begin position="117"/>
        <end position="187"/>
    </location>
</feature>
<keyword evidence="18" id="KW-1185">Reference proteome</keyword>
<feature type="transmembrane region" description="Helical" evidence="10">
    <location>
        <begin position="12"/>
        <end position="32"/>
    </location>
</feature>
<dbReference type="EMBL" id="LN734822">
    <property type="protein sequence ID" value="CEL23877.1"/>
    <property type="molecule type" value="Genomic_DNA"/>
</dbReference>
<evidence type="ECO:0000256" key="1">
    <source>
        <dbReference type="ARBA" id="ARBA00000085"/>
    </source>
</evidence>
<protein>
    <recommendedName>
        <fullName evidence="2">histidine kinase</fullName>
        <ecNumber evidence="2">2.7.13.3</ecNumber>
    </recommendedName>
</protein>
<dbReference type="PROSITE" id="PS50113">
    <property type="entry name" value="PAC"/>
    <property type="match status" value="2"/>
</dbReference>
<feature type="coiled-coil region" evidence="9">
    <location>
        <begin position="229"/>
        <end position="270"/>
    </location>
</feature>
<comment type="catalytic activity">
    <reaction evidence="1">
        <text>ATP + protein L-histidine = ADP + protein N-phospho-L-histidine.</text>
        <dbReference type="EC" id="2.7.13.3"/>
    </reaction>
</comment>
<gene>
    <name evidence="14" type="ORF">BRM9_2109</name>
    <name evidence="15" type="ORF">DSM1535_1572</name>
    <name evidence="16" type="ORF">MB9_0222</name>
</gene>
<keyword evidence="5" id="KW-0547">Nucleotide-binding</keyword>
<dbReference type="PANTHER" id="PTHR41523:SF8">
    <property type="entry name" value="ETHYLENE RESPONSE SENSOR PROTEIN"/>
    <property type="match status" value="1"/>
</dbReference>
<dbReference type="Gene3D" id="3.30.450.20">
    <property type="entry name" value="PAS domain"/>
    <property type="match status" value="2"/>
</dbReference>
<dbReference type="InterPro" id="IPR035965">
    <property type="entry name" value="PAS-like_dom_sf"/>
</dbReference>
<keyword evidence="10" id="KW-0812">Transmembrane</keyword>
<evidence type="ECO:0000256" key="6">
    <source>
        <dbReference type="ARBA" id="ARBA00022777"/>
    </source>
</evidence>
<evidence type="ECO:0000259" key="13">
    <source>
        <dbReference type="PROSITE" id="PS50113"/>
    </source>
</evidence>
<dbReference type="InterPro" id="IPR003594">
    <property type="entry name" value="HATPase_dom"/>
</dbReference>
<dbReference type="InterPro" id="IPR005467">
    <property type="entry name" value="His_kinase_dom"/>
</dbReference>
<evidence type="ECO:0000313" key="15">
    <source>
        <dbReference type="EMBL" id="CEA13904.1"/>
    </source>
</evidence>
<dbReference type="Proteomes" id="UP000029661">
    <property type="component" value="Chromosome"/>
</dbReference>
<dbReference type="KEGG" id="mfc:BRM9_2109"/>
<feature type="domain" description="PAC" evidence="13">
    <location>
        <begin position="335"/>
        <end position="386"/>
    </location>
</feature>
<dbReference type="EMBL" id="CP006933">
    <property type="protein sequence ID" value="AIS32911.1"/>
    <property type="molecule type" value="Genomic_DNA"/>
</dbReference>
<keyword evidence="10" id="KW-0472">Membrane</keyword>
<evidence type="ECO:0000313" key="17">
    <source>
        <dbReference type="Proteomes" id="UP000029661"/>
    </source>
</evidence>
<evidence type="ECO:0000259" key="11">
    <source>
        <dbReference type="PROSITE" id="PS50109"/>
    </source>
</evidence>
<evidence type="ECO:0000256" key="4">
    <source>
        <dbReference type="ARBA" id="ARBA00022679"/>
    </source>
</evidence>
<dbReference type="InterPro" id="IPR000014">
    <property type="entry name" value="PAS"/>
</dbReference>
<dbReference type="KEGG" id="mfi:DSM1535_1572"/>
<dbReference type="Pfam" id="PF08448">
    <property type="entry name" value="PAS_4"/>
    <property type="match status" value="1"/>
</dbReference>
<dbReference type="EC" id="2.7.13.3" evidence="2"/>
<evidence type="ECO:0000313" key="18">
    <source>
        <dbReference type="Proteomes" id="UP000062768"/>
    </source>
</evidence>
<dbReference type="PROSITE" id="PS50112">
    <property type="entry name" value="PAS"/>
    <property type="match status" value="2"/>
</dbReference>
<dbReference type="GO" id="GO:0005524">
    <property type="term" value="F:ATP binding"/>
    <property type="evidence" value="ECO:0007669"/>
    <property type="project" value="UniProtKB-KW"/>
</dbReference>
<dbReference type="InterPro" id="IPR011495">
    <property type="entry name" value="Sig_transdc_His_kin_sub2_dim/P"/>
</dbReference>
<reference evidence="14" key="1">
    <citation type="submission" date="2013-12" db="EMBL/GenBank/DDBJ databases">
        <title>The complete genome sequence of Methanobacterium sp. BRM9.</title>
        <authorList>
            <consortium name="Pastoral Greenhouse Gas Research Consortium"/>
            <person name="Kelly W.J."/>
            <person name="Leahy S.C."/>
            <person name="Perry R."/>
            <person name="Li D."/>
            <person name="Altermann E."/>
            <person name="Lambie S.C."/>
            <person name="Attwood G.T."/>
        </authorList>
    </citation>
    <scope>NUCLEOTIDE SEQUENCE [LARGE SCALE GENOMIC DNA]</scope>
    <source>
        <strain evidence="14">BRM9</strain>
    </source>
</reference>
<dbReference type="STRING" id="2162.BRM9_2109"/>
<evidence type="ECO:0000256" key="10">
    <source>
        <dbReference type="SAM" id="Phobius"/>
    </source>
</evidence>
<dbReference type="GO" id="GO:0006355">
    <property type="term" value="P:regulation of DNA-templated transcription"/>
    <property type="evidence" value="ECO:0007669"/>
    <property type="project" value="InterPro"/>
</dbReference>
<keyword evidence="10" id="KW-1133">Transmembrane helix</keyword>
<dbReference type="NCBIfam" id="TIGR00229">
    <property type="entry name" value="sensory_box"/>
    <property type="match status" value="2"/>
</dbReference>
<dbReference type="SMART" id="SM00387">
    <property type="entry name" value="HATPase_c"/>
    <property type="match status" value="1"/>
</dbReference>
<feature type="domain" description="Histidine kinase" evidence="11">
    <location>
        <begin position="397"/>
        <end position="589"/>
    </location>
</feature>
<dbReference type="Gene3D" id="3.30.565.10">
    <property type="entry name" value="Histidine kinase-like ATPase, C-terminal domain"/>
    <property type="match status" value="1"/>
</dbReference>
<dbReference type="Pfam" id="PF07568">
    <property type="entry name" value="HisKA_2"/>
    <property type="match status" value="1"/>
</dbReference>
<evidence type="ECO:0000313" key="14">
    <source>
        <dbReference type="EMBL" id="AIS32911.1"/>
    </source>
</evidence>
<evidence type="ECO:0000256" key="5">
    <source>
        <dbReference type="ARBA" id="ARBA00022741"/>
    </source>
</evidence>
<dbReference type="SUPFAM" id="SSF55785">
    <property type="entry name" value="PYP-like sensor domain (PAS domain)"/>
    <property type="match status" value="2"/>
</dbReference>
<dbReference type="InterPro" id="IPR013656">
    <property type="entry name" value="PAS_4"/>
</dbReference>
<dbReference type="PROSITE" id="PS50109">
    <property type="entry name" value="HIS_KIN"/>
    <property type="match status" value="1"/>
</dbReference>
<feature type="domain" description="PAC" evidence="13">
    <location>
        <begin position="189"/>
        <end position="241"/>
    </location>
</feature>
<reference evidence="16" key="2">
    <citation type="submission" date="2014-09" db="EMBL/GenBank/DDBJ databases">
        <authorList>
            <person name="Bishop-Lilly K.A."/>
            <person name="Broomall S.M."/>
            <person name="Chain P.S."/>
            <person name="Chertkov O."/>
            <person name="Coyne S.R."/>
            <person name="Daligault H.E."/>
            <person name="Davenport K.W."/>
            <person name="Erkkila T."/>
            <person name="Frey K.G."/>
            <person name="Gibbons H.S."/>
            <person name="Gu W."/>
            <person name="Jaissle J."/>
            <person name="Johnson S.L."/>
            <person name="Koroleva G.I."/>
            <person name="Ladner J.T."/>
            <person name="Lo C.-C."/>
            <person name="Minogue T.D."/>
            <person name="Munk C."/>
            <person name="Palacios G.F."/>
            <person name="Redden C.L."/>
            <person name="Rosenzweig C.N."/>
            <person name="Scholz M.B."/>
            <person name="Teshima H."/>
            <person name="Xu Y."/>
        </authorList>
    </citation>
    <scope>NUCLEOTIDE SEQUENCE</scope>
    <source>
        <strain evidence="16">Mb9</strain>
    </source>
</reference>
<keyword evidence="9" id="KW-0175">Coiled coil</keyword>
<dbReference type="CDD" id="cd00130">
    <property type="entry name" value="PAS"/>
    <property type="match status" value="2"/>
</dbReference>
<dbReference type="SMART" id="SM00091">
    <property type="entry name" value="PAS"/>
    <property type="match status" value="2"/>
</dbReference>
<keyword evidence="3" id="KW-0597">Phosphoprotein</keyword>
<feature type="transmembrane region" description="Helical" evidence="10">
    <location>
        <begin position="61"/>
        <end position="80"/>
    </location>
</feature>
<dbReference type="InterPro" id="IPR001610">
    <property type="entry name" value="PAC"/>
</dbReference>
<dbReference type="SUPFAM" id="SSF55874">
    <property type="entry name" value="ATPase domain of HSP90 chaperone/DNA topoisomerase II/histidine kinase"/>
    <property type="match status" value="1"/>
</dbReference>
<dbReference type="SMART" id="SM00086">
    <property type="entry name" value="PAC"/>
    <property type="match status" value="2"/>
</dbReference>
<organism evidence="14 17">
    <name type="scientific">Methanobacterium formicicum</name>
    <dbReference type="NCBI Taxonomy" id="2162"/>
    <lineage>
        <taxon>Archaea</taxon>
        <taxon>Methanobacteriati</taxon>
        <taxon>Methanobacteriota</taxon>
        <taxon>Methanomada group</taxon>
        <taxon>Methanobacteria</taxon>
        <taxon>Methanobacteriales</taxon>
        <taxon>Methanobacteriaceae</taxon>
        <taxon>Methanobacterium</taxon>
    </lineage>
</organism>
<keyword evidence="7" id="KW-0067">ATP-binding</keyword>
<name>A0A089ZDM8_METFO</name>
<dbReference type="PANTHER" id="PTHR41523">
    <property type="entry name" value="TWO-COMPONENT SYSTEM SENSOR PROTEIN"/>
    <property type="match status" value="1"/>
</dbReference>
<proteinExistence type="predicted"/>
<dbReference type="Pfam" id="PF02518">
    <property type="entry name" value="HATPase_c"/>
    <property type="match status" value="1"/>
</dbReference>
<evidence type="ECO:0000256" key="9">
    <source>
        <dbReference type="SAM" id="Coils"/>
    </source>
</evidence>
<feature type="transmembrane region" description="Helical" evidence="10">
    <location>
        <begin position="38"/>
        <end position="56"/>
    </location>
</feature>
<dbReference type="InterPro" id="IPR000700">
    <property type="entry name" value="PAS-assoc_C"/>
</dbReference>
<feature type="domain" description="PAS" evidence="12">
    <location>
        <begin position="260"/>
        <end position="332"/>
    </location>
</feature>
<evidence type="ECO:0000256" key="3">
    <source>
        <dbReference type="ARBA" id="ARBA00022553"/>
    </source>
</evidence>
<dbReference type="GO" id="GO:0004673">
    <property type="term" value="F:protein histidine kinase activity"/>
    <property type="evidence" value="ECO:0007669"/>
    <property type="project" value="UniProtKB-EC"/>
</dbReference>
<keyword evidence="6 14" id="KW-0418">Kinase</keyword>
<accession>A0A089ZDM8</accession>
<keyword evidence="4" id="KW-0808">Transferase</keyword>
<dbReference type="Pfam" id="PF00989">
    <property type="entry name" value="PAS"/>
    <property type="match status" value="1"/>
</dbReference>
<evidence type="ECO:0000256" key="8">
    <source>
        <dbReference type="ARBA" id="ARBA00023026"/>
    </source>
</evidence>
<dbReference type="AlphaFoldDB" id="A0A089ZDM8"/>
<evidence type="ECO:0000313" key="16">
    <source>
        <dbReference type="EMBL" id="CEL23877.1"/>
    </source>
</evidence>
<dbReference type="PATRIC" id="fig|2162.10.peg.233"/>
<dbReference type="Proteomes" id="UP000062768">
    <property type="component" value="Chromosome I"/>
</dbReference>
<dbReference type="InterPro" id="IPR036890">
    <property type="entry name" value="HATPase_C_sf"/>
</dbReference>
<dbReference type="EMBL" id="LN515531">
    <property type="protein sequence ID" value="CEA13904.1"/>
    <property type="molecule type" value="Genomic_DNA"/>
</dbReference>
<evidence type="ECO:0000256" key="2">
    <source>
        <dbReference type="ARBA" id="ARBA00012438"/>
    </source>
</evidence>